<dbReference type="PANTHER" id="PTHR46224:SF10">
    <property type="entry name" value="OS01G0189100 PROTEIN"/>
    <property type="match status" value="1"/>
</dbReference>
<reference evidence="3" key="2">
    <citation type="submission" date="2015-03" db="UniProtKB">
        <authorList>
            <consortium name="EnsemblPlants"/>
        </authorList>
    </citation>
    <scope>IDENTIFICATION</scope>
</reference>
<dbReference type="SMART" id="SM00248">
    <property type="entry name" value="ANK"/>
    <property type="match status" value="4"/>
</dbReference>
<protein>
    <recommendedName>
        <fullName evidence="2">Ubiquitin-like domain-containing protein</fullName>
    </recommendedName>
</protein>
<dbReference type="PROSITE" id="PS50053">
    <property type="entry name" value="UBIQUITIN_2"/>
    <property type="match status" value="1"/>
</dbReference>
<dbReference type="Gramene" id="OBART01G04870.1">
    <property type="protein sequence ID" value="OBART01G04870.1"/>
    <property type="gene ID" value="OBART01G04870"/>
</dbReference>
<reference evidence="3" key="1">
    <citation type="journal article" date="2009" name="Rice">
        <title>De Novo Next Generation Sequencing of Plant Genomes.</title>
        <authorList>
            <person name="Rounsley S."/>
            <person name="Marri P.R."/>
            <person name="Yu Y."/>
            <person name="He R."/>
            <person name="Sisneros N."/>
            <person name="Goicoechea J.L."/>
            <person name="Lee S.J."/>
            <person name="Angelova A."/>
            <person name="Kudrna D."/>
            <person name="Luo M."/>
            <person name="Affourtit J."/>
            <person name="Desany B."/>
            <person name="Knight J."/>
            <person name="Niazi F."/>
            <person name="Egholm M."/>
            <person name="Wing R.A."/>
        </authorList>
    </citation>
    <scope>NUCLEOTIDE SEQUENCE [LARGE SCALE GENOMIC DNA]</scope>
    <source>
        <strain evidence="3">cv. IRGC 105608</strain>
    </source>
</reference>
<dbReference type="AlphaFoldDB" id="A0A0D3EK69"/>
<dbReference type="EnsemblPlants" id="OBART01G04870.1">
    <property type="protein sequence ID" value="OBART01G04870.1"/>
    <property type="gene ID" value="OBART01G04870"/>
</dbReference>
<evidence type="ECO:0000313" key="4">
    <source>
        <dbReference type="Proteomes" id="UP000026960"/>
    </source>
</evidence>
<feature type="repeat" description="ANK" evidence="1">
    <location>
        <begin position="73"/>
        <end position="105"/>
    </location>
</feature>
<name>A0A0D3EK69_9ORYZ</name>
<dbReference type="PANTHER" id="PTHR46224">
    <property type="entry name" value="ANKYRIN REPEAT FAMILY PROTEIN"/>
    <property type="match status" value="1"/>
</dbReference>
<feature type="domain" description="Ubiquitin-like" evidence="2">
    <location>
        <begin position="250"/>
        <end position="324"/>
    </location>
</feature>
<dbReference type="eggNOG" id="KOG0504">
    <property type="taxonomic scope" value="Eukaryota"/>
</dbReference>
<dbReference type="PROSITE" id="PS50297">
    <property type="entry name" value="ANK_REP_REGION"/>
    <property type="match status" value="1"/>
</dbReference>
<dbReference type="InterPro" id="IPR002110">
    <property type="entry name" value="Ankyrin_rpt"/>
</dbReference>
<dbReference type="PaxDb" id="65489-OBART01G04870.1"/>
<dbReference type="InterPro" id="IPR036770">
    <property type="entry name" value="Ankyrin_rpt-contain_sf"/>
</dbReference>
<keyword evidence="1" id="KW-0040">ANK repeat</keyword>
<sequence length="512" mass="55785">MAPPPPPPPFVYLSTTEGATKRLGIEKGKARDAILALNKVGIGLLHAAACQGHLNVCKFLVEELGGDMNIAGAGLTPFMAAAEPDNVPTVEYFLDHGGDVTKTDDKGCTVLHHAAGTGCCKVTEFLLTKGLPVSIDCDLGTPLFHAANNGKDKTLKILLDHQADLGWLPVEHVALHDFREEVEMLFPLTSPIQNVPEWNINGIISCKIQRYKANGTLCTYDMESKDEHHEKPTTSYGDKPPNVSSVMKKTQVFVKHPHGTLSLQIDTNKDVEFLREEVEQRMHLDISGYFFMYDLSTVEAGKPLSSYGIEKDSNICMRARLRGVDEGSMVEESFIIEKGSMIDLLVDSIYEAYQWFECNSGVELMVPKYLGDFLAEVMSPTSVTCLRAVALAIAVLLQTVAPLAVLLQTVAPLAVLLQTVAPLAVLLQTVALLVPHQGKEKEGTQLVAKEKYLKGVQVIVTAAPLVTHPRKEREVTLPKRTVRGGVVPKNVFNAAMTHAAITQGNSGNFVLE</sequence>
<dbReference type="STRING" id="65489.A0A0D3EK69"/>
<dbReference type="Proteomes" id="UP000026960">
    <property type="component" value="Chromosome 1"/>
</dbReference>
<dbReference type="Pfam" id="PF12796">
    <property type="entry name" value="Ank_2"/>
    <property type="match status" value="1"/>
</dbReference>
<dbReference type="SUPFAM" id="SSF54236">
    <property type="entry name" value="Ubiquitin-like"/>
    <property type="match status" value="1"/>
</dbReference>
<dbReference type="InterPro" id="IPR000626">
    <property type="entry name" value="Ubiquitin-like_dom"/>
</dbReference>
<dbReference type="InterPro" id="IPR029071">
    <property type="entry name" value="Ubiquitin-like_domsf"/>
</dbReference>
<keyword evidence="4" id="KW-1185">Reference proteome</keyword>
<organism evidence="3">
    <name type="scientific">Oryza barthii</name>
    <dbReference type="NCBI Taxonomy" id="65489"/>
    <lineage>
        <taxon>Eukaryota</taxon>
        <taxon>Viridiplantae</taxon>
        <taxon>Streptophyta</taxon>
        <taxon>Embryophyta</taxon>
        <taxon>Tracheophyta</taxon>
        <taxon>Spermatophyta</taxon>
        <taxon>Magnoliopsida</taxon>
        <taxon>Liliopsida</taxon>
        <taxon>Poales</taxon>
        <taxon>Poaceae</taxon>
        <taxon>BOP clade</taxon>
        <taxon>Oryzoideae</taxon>
        <taxon>Oryzeae</taxon>
        <taxon>Oryzinae</taxon>
        <taxon>Oryza</taxon>
    </lineage>
</organism>
<evidence type="ECO:0000313" key="3">
    <source>
        <dbReference type="EnsemblPlants" id="OBART01G04870.1"/>
    </source>
</evidence>
<dbReference type="HOGENOM" id="CLU_532528_0_0_1"/>
<dbReference type="Gene3D" id="1.25.40.20">
    <property type="entry name" value="Ankyrin repeat-containing domain"/>
    <property type="match status" value="1"/>
</dbReference>
<evidence type="ECO:0000259" key="2">
    <source>
        <dbReference type="PROSITE" id="PS50053"/>
    </source>
</evidence>
<dbReference type="Gene3D" id="3.10.20.90">
    <property type="entry name" value="Phosphatidylinositol 3-kinase Catalytic Subunit, Chain A, domain 1"/>
    <property type="match status" value="1"/>
</dbReference>
<dbReference type="PROSITE" id="PS50088">
    <property type="entry name" value="ANK_REPEAT"/>
    <property type="match status" value="1"/>
</dbReference>
<dbReference type="SUPFAM" id="SSF48403">
    <property type="entry name" value="Ankyrin repeat"/>
    <property type="match status" value="1"/>
</dbReference>
<accession>A0A0D3EK69</accession>
<evidence type="ECO:0000256" key="1">
    <source>
        <dbReference type="PROSITE-ProRule" id="PRU00023"/>
    </source>
</evidence>
<dbReference type="InterPro" id="IPR051616">
    <property type="entry name" value="Cul2-RING_E3_ligase_SR"/>
</dbReference>
<proteinExistence type="predicted"/>